<name>A0ABQ2FHS1_9DEIO</name>
<feature type="region of interest" description="Disordered" evidence="1">
    <location>
        <begin position="15"/>
        <end position="35"/>
    </location>
</feature>
<feature type="compositionally biased region" description="Polar residues" evidence="1">
    <location>
        <begin position="26"/>
        <end position="35"/>
    </location>
</feature>
<protein>
    <recommendedName>
        <fullName evidence="4">Phage tail protein</fullName>
    </recommendedName>
</protein>
<proteinExistence type="predicted"/>
<dbReference type="Pfam" id="PF06841">
    <property type="entry name" value="Phage_T4_gp19"/>
    <property type="match status" value="1"/>
</dbReference>
<keyword evidence="3" id="KW-1185">Reference proteome</keyword>
<reference evidence="3" key="1">
    <citation type="journal article" date="2019" name="Int. J. Syst. Evol. Microbiol.">
        <title>The Global Catalogue of Microorganisms (GCM) 10K type strain sequencing project: providing services to taxonomists for standard genome sequencing and annotation.</title>
        <authorList>
            <consortium name="The Broad Institute Genomics Platform"/>
            <consortium name="The Broad Institute Genome Sequencing Center for Infectious Disease"/>
            <person name="Wu L."/>
            <person name="Ma J."/>
        </authorList>
    </citation>
    <scope>NUCLEOTIDE SEQUENCE [LARGE SCALE GENOMIC DNA]</scope>
    <source>
        <strain evidence="3">JCM 19173</strain>
    </source>
</reference>
<dbReference type="InterPro" id="IPR011747">
    <property type="entry name" value="CHP02241"/>
</dbReference>
<gene>
    <name evidence="2" type="ORF">GCM10010844_17680</name>
</gene>
<dbReference type="EMBL" id="BMPE01000003">
    <property type="protein sequence ID" value="GGK99795.1"/>
    <property type="molecule type" value="Genomic_DNA"/>
</dbReference>
<dbReference type="NCBIfam" id="TIGR02241">
    <property type="entry name" value="conserved hypothetical phage tail region protein"/>
    <property type="match status" value="1"/>
</dbReference>
<evidence type="ECO:0000313" key="3">
    <source>
        <dbReference type="Proteomes" id="UP000604341"/>
    </source>
</evidence>
<dbReference type="PANTHER" id="PTHR38009">
    <property type="entry name" value="CONSERVED HYPOTHETICAL PHAGE TAIL PROTEIN"/>
    <property type="match status" value="1"/>
</dbReference>
<dbReference type="InterPro" id="IPR010667">
    <property type="entry name" value="Phage_T4_Gp19"/>
</dbReference>
<accession>A0ABQ2FHS1</accession>
<dbReference type="PANTHER" id="PTHR38009:SF1">
    <property type="entry name" value="CONSERVED HYPOTHETICAL PHAGE TAIL PROTEIN"/>
    <property type="match status" value="1"/>
</dbReference>
<evidence type="ECO:0000313" key="2">
    <source>
        <dbReference type="EMBL" id="GGK99795.1"/>
    </source>
</evidence>
<organism evidence="2 3">
    <name type="scientific">Deinococcus radiotolerans</name>
    <dbReference type="NCBI Taxonomy" id="1309407"/>
    <lineage>
        <taxon>Bacteria</taxon>
        <taxon>Thermotogati</taxon>
        <taxon>Deinococcota</taxon>
        <taxon>Deinococci</taxon>
        <taxon>Deinococcales</taxon>
        <taxon>Deinococcaceae</taxon>
        <taxon>Deinococcus</taxon>
    </lineage>
</organism>
<dbReference type="RefSeq" id="WP_229784593.1">
    <property type="nucleotide sequence ID" value="NZ_BMPE01000003.1"/>
</dbReference>
<dbReference type="Proteomes" id="UP000604341">
    <property type="component" value="Unassembled WGS sequence"/>
</dbReference>
<comment type="caution">
    <text evidence="2">The sequence shown here is derived from an EMBL/GenBank/DDBJ whole genome shotgun (WGS) entry which is preliminary data.</text>
</comment>
<sequence>MSRVPRVSATVRGGVARADTPAGQASVRTDSRGVQASHNLSAEAAARRFGLPVPTTPQKAAHQVLSNHRYHVAIDGLEQAAFSEVSGLTIETETMDFIEGGVNDRVLRLPVRSKVGNLTLKRGVVAGQKLLQWHLNIVQGYLDVRNVTITVYQTTGAVLTRFELLQAYPVKWSGPQFAGSGDAVAVETLELAHAGFLQISQ</sequence>
<evidence type="ECO:0000256" key="1">
    <source>
        <dbReference type="SAM" id="MobiDB-lite"/>
    </source>
</evidence>
<evidence type="ECO:0008006" key="4">
    <source>
        <dbReference type="Google" id="ProtNLM"/>
    </source>
</evidence>